<dbReference type="Proteomes" id="UP000076715">
    <property type="component" value="Unassembled WGS sequence"/>
</dbReference>
<dbReference type="OrthoDB" id="1158982at2"/>
<dbReference type="STRING" id="1642818.AWE51_12005"/>
<gene>
    <name evidence="2" type="ORF">AWE51_12005</name>
</gene>
<dbReference type="AlphaFoldDB" id="A0A162YPD6"/>
<dbReference type="EMBL" id="LQRT01000035">
    <property type="protein sequence ID" value="KZS39267.1"/>
    <property type="molecule type" value="Genomic_DNA"/>
</dbReference>
<protein>
    <submittedName>
        <fullName evidence="2">Uncharacterized protein</fullName>
    </submittedName>
</protein>
<reference evidence="2 3" key="1">
    <citation type="submission" date="2016-01" db="EMBL/GenBank/DDBJ databases">
        <title>The draft genome sequence of Aquimarina sp. RZW4-3-2.</title>
        <authorList>
            <person name="Wang Y."/>
        </authorList>
    </citation>
    <scope>NUCLEOTIDE SEQUENCE [LARGE SCALE GENOMIC DNA]</scope>
    <source>
        <strain evidence="2 3">RZW4-3-2</strain>
    </source>
</reference>
<feature type="chain" id="PRO_5007841246" evidence="1">
    <location>
        <begin position="19"/>
        <end position="233"/>
    </location>
</feature>
<evidence type="ECO:0000313" key="2">
    <source>
        <dbReference type="EMBL" id="KZS39267.1"/>
    </source>
</evidence>
<dbReference type="RefSeq" id="WP_147405017.1">
    <property type="nucleotide sequence ID" value="NZ_CANLSS010000017.1"/>
</dbReference>
<accession>A0A162YPD6</accession>
<keyword evidence="3" id="KW-1185">Reference proteome</keyword>
<evidence type="ECO:0000256" key="1">
    <source>
        <dbReference type="SAM" id="SignalP"/>
    </source>
</evidence>
<feature type="signal peptide" evidence="1">
    <location>
        <begin position="1"/>
        <end position="18"/>
    </location>
</feature>
<evidence type="ECO:0000313" key="3">
    <source>
        <dbReference type="Proteomes" id="UP000076715"/>
    </source>
</evidence>
<keyword evidence="1" id="KW-0732">Signal</keyword>
<comment type="caution">
    <text evidence="2">The sequence shown here is derived from an EMBL/GenBank/DDBJ whole genome shotgun (WGS) entry which is preliminary data.</text>
</comment>
<sequence length="233" mass="27423">MRKTLLLLSLMISSGLFAQLPIDLLKPIPRITSFDEYEGSMYLKSRYKESSVVDEKSGTFDAKLRYNIYTDGLEFSRNSKLYEIKKSTTIHARIDGDYFYYCNFKNQRGLDRDGYYILVELNDKYRIYKRLTIDIVEPSHNLIKKIDEVGKLKMHSTYYIEEAGVVMQLPLDKKDILVTFSDKESELKKYLKKEKIRLKKEEDLIRFVARYNALKSTENNASQSLLSNTLRRD</sequence>
<proteinExistence type="predicted"/>
<name>A0A162YPD6_9FLAO</name>
<organism evidence="2 3">
    <name type="scientific">Aquimarina aggregata</name>
    <dbReference type="NCBI Taxonomy" id="1642818"/>
    <lineage>
        <taxon>Bacteria</taxon>
        <taxon>Pseudomonadati</taxon>
        <taxon>Bacteroidota</taxon>
        <taxon>Flavobacteriia</taxon>
        <taxon>Flavobacteriales</taxon>
        <taxon>Flavobacteriaceae</taxon>
        <taxon>Aquimarina</taxon>
    </lineage>
</organism>